<name>A0A9P6EVU7_9FUNG</name>
<evidence type="ECO:0000313" key="3">
    <source>
        <dbReference type="Proteomes" id="UP000780801"/>
    </source>
</evidence>
<comment type="caution">
    <text evidence="2">The sequence shown here is derived from an EMBL/GenBank/DDBJ whole genome shotgun (WGS) entry which is preliminary data.</text>
</comment>
<feature type="region of interest" description="Disordered" evidence="1">
    <location>
        <begin position="1"/>
        <end position="61"/>
    </location>
</feature>
<keyword evidence="3" id="KW-1185">Reference proteome</keyword>
<dbReference type="OrthoDB" id="10610200at2759"/>
<proteinExistence type="predicted"/>
<sequence>RPLGPSTYDSSLNNLDIQPSPSSPSVSADSYQAQHGMVNEAPPRARQAPQFRNPQHREETDLERRLRIEQQEIEQLELENLIKLKKLNVERLLEEKRQSQSFYDQSQDQAIS</sequence>
<evidence type="ECO:0000313" key="2">
    <source>
        <dbReference type="EMBL" id="KAF9536437.1"/>
    </source>
</evidence>
<gene>
    <name evidence="2" type="ORF">BGW38_010195</name>
</gene>
<accession>A0A9P6EVU7</accession>
<dbReference type="EMBL" id="JAABOA010008033">
    <property type="protein sequence ID" value="KAF9536437.1"/>
    <property type="molecule type" value="Genomic_DNA"/>
</dbReference>
<dbReference type="AlphaFoldDB" id="A0A9P6EVU7"/>
<protein>
    <submittedName>
        <fullName evidence="2">Uncharacterized protein</fullName>
    </submittedName>
</protein>
<organism evidence="2 3">
    <name type="scientific">Lunasporangiospora selenospora</name>
    <dbReference type="NCBI Taxonomy" id="979761"/>
    <lineage>
        <taxon>Eukaryota</taxon>
        <taxon>Fungi</taxon>
        <taxon>Fungi incertae sedis</taxon>
        <taxon>Mucoromycota</taxon>
        <taxon>Mortierellomycotina</taxon>
        <taxon>Mortierellomycetes</taxon>
        <taxon>Mortierellales</taxon>
        <taxon>Mortierellaceae</taxon>
        <taxon>Lunasporangiospora</taxon>
    </lineage>
</organism>
<evidence type="ECO:0000256" key="1">
    <source>
        <dbReference type="SAM" id="MobiDB-lite"/>
    </source>
</evidence>
<reference evidence="2" key="1">
    <citation type="journal article" date="2020" name="Fungal Divers.">
        <title>Resolving the Mortierellaceae phylogeny through synthesis of multi-gene phylogenetics and phylogenomics.</title>
        <authorList>
            <person name="Vandepol N."/>
            <person name="Liber J."/>
            <person name="Desiro A."/>
            <person name="Na H."/>
            <person name="Kennedy M."/>
            <person name="Barry K."/>
            <person name="Grigoriev I.V."/>
            <person name="Miller A.N."/>
            <person name="O'Donnell K."/>
            <person name="Stajich J.E."/>
            <person name="Bonito G."/>
        </authorList>
    </citation>
    <scope>NUCLEOTIDE SEQUENCE</scope>
    <source>
        <strain evidence="2">KOD1015</strain>
    </source>
</reference>
<dbReference type="Proteomes" id="UP000780801">
    <property type="component" value="Unassembled WGS sequence"/>
</dbReference>
<feature type="compositionally biased region" description="Polar residues" evidence="1">
    <location>
        <begin position="7"/>
        <end position="17"/>
    </location>
</feature>
<feature type="non-terminal residue" evidence="2">
    <location>
        <position position="1"/>
    </location>
</feature>